<dbReference type="EMBL" id="FNZM01000011">
    <property type="protein sequence ID" value="SEJ96064.1"/>
    <property type="molecule type" value="Genomic_DNA"/>
</dbReference>
<comment type="subcellular location">
    <subcellularLocation>
        <location evidence="2">Cytoplasm</location>
    </subcellularLocation>
</comment>
<dbReference type="GO" id="GO:0004813">
    <property type="term" value="F:alanine-tRNA ligase activity"/>
    <property type="evidence" value="ECO:0007669"/>
    <property type="project" value="InterPro"/>
</dbReference>
<name>A0AAQ1GI33_9BURK</name>
<keyword evidence="5" id="KW-0862">Zinc</keyword>
<dbReference type="PROSITE" id="PS50860">
    <property type="entry name" value="AA_TRNA_LIGASE_II_ALA"/>
    <property type="match status" value="1"/>
</dbReference>
<dbReference type="InterPro" id="IPR051335">
    <property type="entry name" value="Alanyl-tRNA_Editing_Enzymes"/>
</dbReference>
<dbReference type="AlphaFoldDB" id="A0AAQ1GI33"/>
<feature type="domain" description="Alanyl-transfer RNA synthetases family profile" evidence="7">
    <location>
        <begin position="1"/>
        <end position="254"/>
    </location>
</feature>
<dbReference type="SMART" id="SM00863">
    <property type="entry name" value="tRNA_SAD"/>
    <property type="match status" value="1"/>
</dbReference>
<evidence type="ECO:0000259" key="7">
    <source>
        <dbReference type="PROSITE" id="PS50860"/>
    </source>
</evidence>
<evidence type="ECO:0000256" key="4">
    <source>
        <dbReference type="ARBA" id="ARBA00022723"/>
    </source>
</evidence>
<dbReference type="SUPFAM" id="SSF50447">
    <property type="entry name" value="Translation proteins"/>
    <property type="match status" value="1"/>
</dbReference>
<dbReference type="Pfam" id="PF07973">
    <property type="entry name" value="tRNA_SAD"/>
    <property type="match status" value="1"/>
</dbReference>
<dbReference type="PANTHER" id="PTHR43462">
    <property type="entry name" value="ALANYL-TRNA EDITING PROTEIN"/>
    <property type="match status" value="1"/>
</dbReference>
<gene>
    <name evidence="8" type="ORF">SAMN05216550_111244</name>
</gene>
<dbReference type="Pfam" id="PF01411">
    <property type="entry name" value="tRNA-synt_2c"/>
    <property type="match status" value="1"/>
</dbReference>
<evidence type="ECO:0000256" key="3">
    <source>
        <dbReference type="ARBA" id="ARBA00017959"/>
    </source>
</evidence>
<evidence type="ECO:0000256" key="2">
    <source>
        <dbReference type="ARBA" id="ARBA00004496"/>
    </source>
</evidence>
<keyword evidence="8" id="KW-0378">Hydrolase</keyword>
<dbReference type="PANTHER" id="PTHR43462:SF1">
    <property type="entry name" value="ALANYL-TRNA EDITING PROTEIN AARSD1"/>
    <property type="match status" value="1"/>
</dbReference>
<dbReference type="Gene3D" id="2.40.30.130">
    <property type="match status" value="1"/>
</dbReference>
<dbReference type="InterPro" id="IPR018164">
    <property type="entry name" value="Ala-tRNA-synth_IIc_N"/>
</dbReference>
<dbReference type="GO" id="GO:0005737">
    <property type="term" value="C:cytoplasm"/>
    <property type="evidence" value="ECO:0007669"/>
    <property type="project" value="UniProtKB-SubCell"/>
</dbReference>
<dbReference type="GO" id="GO:0002161">
    <property type="term" value="F:aminoacyl-tRNA deacylase activity"/>
    <property type="evidence" value="ECO:0007669"/>
    <property type="project" value="UniProtKB-ARBA"/>
</dbReference>
<evidence type="ECO:0000313" key="9">
    <source>
        <dbReference type="Proteomes" id="UP000183529"/>
    </source>
</evidence>
<proteinExistence type="predicted"/>
<organism evidence="8 9">
    <name type="scientific">Paraburkholderia tropica</name>
    <dbReference type="NCBI Taxonomy" id="92647"/>
    <lineage>
        <taxon>Bacteria</taxon>
        <taxon>Pseudomonadati</taxon>
        <taxon>Pseudomonadota</taxon>
        <taxon>Betaproteobacteria</taxon>
        <taxon>Burkholderiales</taxon>
        <taxon>Burkholderiaceae</taxon>
        <taxon>Paraburkholderia</taxon>
    </lineage>
</organism>
<dbReference type="InterPro" id="IPR009000">
    <property type="entry name" value="Transl_B-barrel_sf"/>
</dbReference>
<dbReference type="InterPro" id="IPR018165">
    <property type="entry name" value="Ala-tRNA-synth_IIc_core"/>
</dbReference>
<protein>
    <recommendedName>
        <fullName evidence="3">Alanine--tRNA ligase</fullName>
    </recommendedName>
    <alternativeName>
        <fullName evidence="6">Alanyl-tRNA synthetase</fullName>
    </alternativeName>
</protein>
<dbReference type="SUPFAM" id="SSF55186">
    <property type="entry name" value="ThrRS/AlaRS common domain"/>
    <property type="match status" value="1"/>
</dbReference>
<dbReference type="InterPro" id="IPR012947">
    <property type="entry name" value="tRNA_SAD"/>
</dbReference>
<comment type="caution">
    <text evidence="8">The sequence shown here is derived from an EMBL/GenBank/DDBJ whole genome shotgun (WGS) entry which is preliminary data.</text>
</comment>
<dbReference type="Proteomes" id="UP000183529">
    <property type="component" value="Unassembled WGS sequence"/>
</dbReference>
<accession>A0AAQ1GI33</accession>
<keyword evidence="4" id="KW-0479">Metal-binding</keyword>
<dbReference type="Gene3D" id="3.30.980.10">
    <property type="entry name" value="Threonyl-trna Synthetase, Chain A, domain 2"/>
    <property type="match status" value="1"/>
</dbReference>
<dbReference type="GO" id="GO:0046872">
    <property type="term" value="F:metal ion binding"/>
    <property type="evidence" value="ECO:0007669"/>
    <property type="project" value="UniProtKB-KW"/>
</dbReference>
<dbReference type="GO" id="GO:0003676">
    <property type="term" value="F:nucleic acid binding"/>
    <property type="evidence" value="ECO:0007669"/>
    <property type="project" value="InterPro"/>
</dbReference>
<evidence type="ECO:0000313" key="8">
    <source>
        <dbReference type="EMBL" id="SEJ96064.1"/>
    </source>
</evidence>
<evidence type="ECO:0000256" key="1">
    <source>
        <dbReference type="ARBA" id="ARBA00001947"/>
    </source>
</evidence>
<comment type="cofactor">
    <cofactor evidence="1">
        <name>Zn(2+)</name>
        <dbReference type="ChEBI" id="CHEBI:29105"/>
    </cofactor>
</comment>
<dbReference type="GO" id="GO:0006419">
    <property type="term" value="P:alanyl-tRNA aminoacylation"/>
    <property type="evidence" value="ECO:0007669"/>
    <property type="project" value="InterPro"/>
</dbReference>
<dbReference type="GO" id="GO:0005524">
    <property type="term" value="F:ATP binding"/>
    <property type="evidence" value="ECO:0007669"/>
    <property type="project" value="InterPro"/>
</dbReference>
<dbReference type="RefSeq" id="WP_074984805.1">
    <property type="nucleotide sequence ID" value="NZ_CADFGN010000011.1"/>
</dbReference>
<sequence>MTTTSATSATAATRALFRDDAYLTHCDATVLAVGEDGVRLDQTVFYPLGGGQAGDTGALVLEDGTRIAIADTRKAKFEGATPDDALHLPAPGQDAALARLAAGMRVRAEIDWARRHRHMRLHTASHLMCAVLPYAVDGCSITSEYARLDFATVEPIEREHVEARLAQLVAGAHAVATEWITDEAMAQRPELVRTMSVKPPMGLGRVRLLRIESVDLQPCGGTHVRNTQEIGALRVAKLEKKSARTRRLVLELVE</sequence>
<dbReference type="InterPro" id="IPR018163">
    <property type="entry name" value="Thr/Ala-tRNA-synth_IIc_edit"/>
</dbReference>
<evidence type="ECO:0000256" key="5">
    <source>
        <dbReference type="ARBA" id="ARBA00022833"/>
    </source>
</evidence>
<evidence type="ECO:0000256" key="6">
    <source>
        <dbReference type="ARBA" id="ARBA00032577"/>
    </source>
</evidence>
<reference evidence="8 9" key="1">
    <citation type="submission" date="2016-10" db="EMBL/GenBank/DDBJ databases">
        <authorList>
            <person name="Varghese N."/>
            <person name="Submissions S."/>
        </authorList>
    </citation>
    <scope>NUCLEOTIDE SEQUENCE [LARGE SCALE GENOMIC DNA]</scope>
    <source>
        <strain evidence="8 9">LMG 22274</strain>
    </source>
</reference>